<keyword evidence="1" id="KW-0812">Transmembrane</keyword>
<evidence type="ECO:0000313" key="3">
    <source>
        <dbReference type="Proteomes" id="UP000467700"/>
    </source>
</evidence>
<name>A0A8S0VXG3_CYCAE</name>
<feature type="transmembrane region" description="Helical" evidence="1">
    <location>
        <begin position="478"/>
        <end position="500"/>
    </location>
</feature>
<accession>A0A8S0VXG3</accession>
<reference evidence="2 3" key="1">
    <citation type="submission" date="2020-01" db="EMBL/GenBank/DDBJ databases">
        <authorList>
            <person name="Gupta K D."/>
        </authorList>
    </citation>
    <scope>NUCLEOTIDE SEQUENCE [LARGE SCALE GENOMIC DNA]</scope>
</reference>
<evidence type="ECO:0000313" key="2">
    <source>
        <dbReference type="EMBL" id="CAA7260751.1"/>
    </source>
</evidence>
<keyword evidence="1" id="KW-0472">Membrane</keyword>
<keyword evidence="3" id="KW-1185">Reference proteome</keyword>
<dbReference type="Proteomes" id="UP000467700">
    <property type="component" value="Unassembled WGS sequence"/>
</dbReference>
<sequence length="502" mass="56544">MLAIKGNTSLLNALNKATNRLSSLRYLELDVLPAIPPVVYAHSPDLTFYNAPQLSEVVMKSSPSSKVVIPWSQLLSFRHDKSGISRAHYVLALTSRLVSLDLRALDLKETMPQGTLFTLQSLQISFADQAFANCLFDRLILPSLRSVSLTKPPAGLLDSFTRMNIGLFPNSKLERMSIYSCKLQPEELASLLFVLSRLRSLRIPFPPEIDLITLNKRGTTFAPRLEKIVLDVDAETIRDRITYIYMLAEHRCELDGEPSASPASPMIKHFELHLNHPKTSVRRCHFFEVLNHGRMEAFSGIPLSDIWTLPRIGSILREQILDAQTSPLSEVAQPRDWKAVRQAFDDLEHIATTNKGYVKHFLTCGIPTDLYRIATVNGVNIAVNEHKFPQRARALLESWIPDLLLEAPRRRWRITGNSLAYSNSLVYVPKHDPFRESPDSLQMFFGEGWKGLEVPSVKFAFDVAMAPPTKTRIRRAPIPALTSALTTASFCSFVVLATLFRI</sequence>
<comment type="caution">
    <text evidence="2">The sequence shown here is derived from an EMBL/GenBank/DDBJ whole genome shotgun (WGS) entry which is preliminary data.</text>
</comment>
<organism evidence="2 3">
    <name type="scientific">Cyclocybe aegerita</name>
    <name type="common">Black poplar mushroom</name>
    <name type="synonym">Agrocybe aegerita</name>
    <dbReference type="NCBI Taxonomy" id="1973307"/>
    <lineage>
        <taxon>Eukaryota</taxon>
        <taxon>Fungi</taxon>
        <taxon>Dikarya</taxon>
        <taxon>Basidiomycota</taxon>
        <taxon>Agaricomycotina</taxon>
        <taxon>Agaricomycetes</taxon>
        <taxon>Agaricomycetidae</taxon>
        <taxon>Agaricales</taxon>
        <taxon>Agaricineae</taxon>
        <taxon>Bolbitiaceae</taxon>
        <taxon>Cyclocybe</taxon>
    </lineage>
</organism>
<gene>
    <name evidence="2" type="ORF">AAE3_LOCUS2964</name>
</gene>
<evidence type="ECO:0000256" key="1">
    <source>
        <dbReference type="SAM" id="Phobius"/>
    </source>
</evidence>
<dbReference type="AlphaFoldDB" id="A0A8S0VXG3"/>
<keyword evidence="1" id="KW-1133">Transmembrane helix</keyword>
<protein>
    <submittedName>
        <fullName evidence="2">Uncharacterized protein</fullName>
    </submittedName>
</protein>
<proteinExistence type="predicted"/>
<dbReference type="EMBL" id="CACVBS010000030">
    <property type="protein sequence ID" value="CAA7260751.1"/>
    <property type="molecule type" value="Genomic_DNA"/>
</dbReference>